<keyword evidence="3" id="KW-1185">Reference proteome</keyword>
<evidence type="ECO:0000313" key="3">
    <source>
        <dbReference type="Proteomes" id="UP000762676"/>
    </source>
</evidence>
<sequence length="71" mass="7649">MLLQLTVSDRKLSLQLYHSECQVDLSPSRVTHTWHSVSVSLCARLSAPSPGGVQHPAIPPAPTDDDTDDGL</sequence>
<evidence type="ECO:0000256" key="1">
    <source>
        <dbReference type="SAM" id="MobiDB-lite"/>
    </source>
</evidence>
<dbReference type="EMBL" id="BMAT01004554">
    <property type="protein sequence ID" value="GFR75704.1"/>
    <property type="molecule type" value="Genomic_DNA"/>
</dbReference>
<dbReference type="AlphaFoldDB" id="A0AAV4FR69"/>
<comment type="caution">
    <text evidence="2">The sequence shown here is derived from an EMBL/GenBank/DDBJ whole genome shotgun (WGS) entry which is preliminary data.</text>
</comment>
<reference evidence="2 3" key="1">
    <citation type="journal article" date="2021" name="Elife">
        <title>Chloroplast acquisition without the gene transfer in kleptoplastic sea slugs, Plakobranchus ocellatus.</title>
        <authorList>
            <person name="Maeda T."/>
            <person name="Takahashi S."/>
            <person name="Yoshida T."/>
            <person name="Shimamura S."/>
            <person name="Takaki Y."/>
            <person name="Nagai Y."/>
            <person name="Toyoda A."/>
            <person name="Suzuki Y."/>
            <person name="Arimoto A."/>
            <person name="Ishii H."/>
            <person name="Satoh N."/>
            <person name="Nishiyama T."/>
            <person name="Hasebe M."/>
            <person name="Maruyama T."/>
            <person name="Minagawa J."/>
            <person name="Obokata J."/>
            <person name="Shigenobu S."/>
        </authorList>
    </citation>
    <scope>NUCLEOTIDE SEQUENCE [LARGE SCALE GENOMIC DNA]</scope>
</reference>
<organism evidence="2 3">
    <name type="scientific">Elysia marginata</name>
    <dbReference type="NCBI Taxonomy" id="1093978"/>
    <lineage>
        <taxon>Eukaryota</taxon>
        <taxon>Metazoa</taxon>
        <taxon>Spiralia</taxon>
        <taxon>Lophotrochozoa</taxon>
        <taxon>Mollusca</taxon>
        <taxon>Gastropoda</taxon>
        <taxon>Heterobranchia</taxon>
        <taxon>Euthyneura</taxon>
        <taxon>Panpulmonata</taxon>
        <taxon>Sacoglossa</taxon>
        <taxon>Placobranchoidea</taxon>
        <taxon>Plakobranchidae</taxon>
        <taxon>Elysia</taxon>
    </lineage>
</organism>
<dbReference type="Proteomes" id="UP000762676">
    <property type="component" value="Unassembled WGS sequence"/>
</dbReference>
<protein>
    <submittedName>
        <fullName evidence="2">Uncharacterized protein</fullName>
    </submittedName>
</protein>
<proteinExistence type="predicted"/>
<feature type="region of interest" description="Disordered" evidence="1">
    <location>
        <begin position="47"/>
        <end position="71"/>
    </location>
</feature>
<accession>A0AAV4FR69</accession>
<gene>
    <name evidence="2" type="ORF">ElyMa_002195000</name>
</gene>
<evidence type="ECO:0000313" key="2">
    <source>
        <dbReference type="EMBL" id="GFR75704.1"/>
    </source>
</evidence>
<name>A0AAV4FR69_9GAST</name>